<proteinExistence type="predicted"/>
<keyword evidence="2" id="KW-1185">Reference proteome</keyword>
<dbReference type="Gene3D" id="3.30.460.10">
    <property type="entry name" value="Beta Polymerase, domain 2"/>
    <property type="match status" value="1"/>
</dbReference>
<dbReference type="eggNOG" id="ENOG502Z7S1">
    <property type="taxonomic scope" value="Bacteria"/>
</dbReference>
<keyword evidence="1" id="KW-0808">Transferase</keyword>
<dbReference type="AlphaFoldDB" id="A0A0A2UVZ0"/>
<protein>
    <submittedName>
        <fullName evidence="1">Aminoglycoside adenylyltransferase</fullName>
    </submittedName>
</protein>
<dbReference type="SUPFAM" id="SSF81301">
    <property type="entry name" value="Nucleotidyltransferase"/>
    <property type="match status" value="1"/>
</dbReference>
<dbReference type="STRING" id="1385513.N780_03035"/>
<dbReference type="SUPFAM" id="SSF81631">
    <property type="entry name" value="PAP/OAS1 substrate-binding domain"/>
    <property type="match status" value="1"/>
</dbReference>
<dbReference type="InterPro" id="IPR043519">
    <property type="entry name" value="NT_sf"/>
</dbReference>
<dbReference type="GO" id="GO:0016779">
    <property type="term" value="F:nucleotidyltransferase activity"/>
    <property type="evidence" value="ECO:0007669"/>
    <property type="project" value="UniProtKB-KW"/>
</dbReference>
<dbReference type="InterPro" id="IPR007530">
    <property type="entry name" value="Aminoglycoside_adenylylTfrase"/>
</dbReference>
<keyword evidence="1" id="KW-0548">Nucleotidyltransferase</keyword>
<name>A0A0A2UVZ0_9BACI</name>
<comment type="caution">
    <text evidence="1">The sequence shown here is derived from an EMBL/GenBank/DDBJ whole genome shotgun (WGS) entry which is preliminary data.</text>
</comment>
<evidence type="ECO:0000313" key="1">
    <source>
        <dbReference type="EMBL" id="KGP90676.1"/>
    </source>
</evidence>
<gene>
    <name evidence="1" type="ORF">N780_03035</name>
</gene>
<accession>A0A0A2UVZ0</accession>
<dbReference type="RefSeq" id="WP_036784792.1">
    <property type="nucleotide sequence ID" value="NZ_AVBG01000010.1"/>
</dbReference>
<dbReference type="PIRSF" id="PIRSF000812">
    <property type="entry name" value="AAD"/>
    <property type="match status" value="1"/>
</dbReference>
<dbReference type="Proteomes" id="UP000030153">
    <property type="component" value="Unassembled WGS sequence"/>
</dbReference>
<dbReference type="OrthoDB" id="9776406at2"/>
<dbReference type="Gene3D" id="1.20.120.330">
    <property type="entry name" value="Nucleotidyltransferases domain 2"/>
    <property type="match status" value="1"/>
</dbReference>
<dbReference type="Pfam" id="PF04439">
    <property type="entry name" value="Adenyl_transf"/>
    <property type="match status" value="1"/>
</dbReference>
<sequence>MRSYDEMMDLILGRARQDENIRIVELNGSRANSRAEEDRFQDYDIIYYVEDLHPYLEDHSWIDVFGSRLIMQMPDLNDGLPEDGEWKRFAYLMQFEDGNRIDLTLVSLKHLQESLHARDYRKILLDKDDRIKESVDTVEDPFLIQKPTARDYERCVNEFWWVSTYVAKALWREELTLAKYIMEEPVRDMLIRMLSWEVGIRTDFTVSAGKGGKDLGKYLDPKEWKQLVATYPDGEYERIWQSLFTMCDLFEEVSEHVAYVFGFERSDEGERVRPYLHQVRNLPVR</sequence>
<organism evidence="1 2">
    <name type="scientific">Pontibacillus chungwhensis BH030062</name>
    <dbReference type="NCBI Taxonomy" id="1385513"/>
    <lineage>
        <taxon>Bacteria</taxon>
        <taxon>Bacillati</taxon>
        <taxon>Bacillota</taxon>
        <taxon>Bacilli</taxon>
        <taxon>Bacillales</taxon>
        <taxon>Bacillaceae</taxon>
        <taxon>Pontibacillus</taxon>
    </lineage>
</organism>
<dbReference type="EMBL" id="AVBG01000010">
    <property type="protein sequence ID" value="KGP90676.1"/>
    <property type="molecule type" value="Genomic_DNA"/>
</dbReference>
<evidence type="ECO:0000313" key="2">
    <source>
        <dbReference type="Proteomes" id="UP000030153"/>
    </source>
</evidence>
<reference evidence="1 2" key="1">
    <citation type="submission" date="2013-08" db="EMBL/GenBank/DDBJ databases">
        <title>Genome of Pontibacillus chungwhensis.</title>
        <authorList>
            <person name="Wang Q."/>
            <person name="Wang G."/>
        </authorList>
    </citation>
    <scope>NUCLEOTIDE SEQUENCE [LARGE SCALE GENOMIC DNA]</scope>
    <source>
        <strain evidence="1 2">BH030062</strain>
    </source>
</reference>